<dbReference type="Proteomes" id="UP001595914">
    <property type="component" value="Unassembled WGS sequence"/>
</dbReference>
<evidence type="ECO:0000313" key="1">
    <source>
        <dbReference type="EMBL" id="MFC4603915.1"/>
    </source>
</evidence>
<comment type="caution">
    <text evidence="1">The sequence shown here is derived from an EMBL/GenBank/DDBJ whole genome shotgun (WGS) entry which is preliminary data.</text>
</comment>
<keyword evidence="2" id="KW-1185">Reference proteome</keyword>
<organism evidence="1 2">
    <name type="scientific">Rhodococcus kronopolitis</name>
    <dbReference type="NCBI Taxonomy" id="1460226"/>
    <lineage>
        <taxon>Bacteria</taxon>
        <taxon>Bacillati</taxon>
        <taxon>Actinomycetota</taxon>
        <taxon>Actinomycetes</taxon>
        <taxon>Mycobacteriales</taxon>
        <taxon>Nocardiaceae</taxon>
        <taxon>Rhodococcus</taxon>
    </lineage>
</organism>
<gene>
    <name evidence="1" type="ORF">ACFO6S_09495</name>
</gene>
<name>A0ABV9FPD8_9NOCA</name>
<evidence type="ECO:0000313" key="2">
    <source>
        <dbReference type="Proteomes" id="UP001595914"/>
    </source>
</evidence>
<reference evidence="2" key="1">
    <citation type="journal article" date="2019" name="Int. J. Syst. Evol. Microbiol.">
        <title>The Global Catalogue of Microorganisms (GCM) 10K type strain sequencing project: providing services to taxonomists for standard genome sequencing and annotation.</title>
        <authorList>
            <consortium name="The Broad Institute Genomics Platform"/>
            <consortium name="The Broad Institute Genome Sequencing Center for Infectious Disease"/>
            <person name="Wu L."/>
            <person name="Ma J."/>
        </authorList>
    </citation>
    <scope>NUCLEOTIDE SEQUENCE [LARGE SCALE GENOMIC DNA]</scope>
    <source>
        <strain evidence="2">CCUG 54520</strain>
    </source>
</reference>
<accession>A0ABV9FPD8</accession>
<proteinExistence type="predicted"/>
<dbReference type="EMBL" id="JBHSFO010000004">
    <property type="protein sequence ID" value="MFC4603915.1"/>
    <property type="molecule type" value="Genomic_DNA"/>
</dbReference>
<dbReference type="RefSeq" id="WP_378416327.1">
    <property type="nucleotide sequence ID" value="NZ_JBHSFO010000004.1"/>
</dbReference>
<sequence>MSMNFMLGFVPNTDLSAFGADAESTVDFDGASRSTAAGASAAQVGAHVVLVDPGLGLQQLPQLSGPPAGTVLVTLGGTSDVYVVQSFGDDPRLRVLVEREVAEDLGAPIDAEAVFETEDDPEDTHLEFVCRLAGITVEELWNLEWAPLASGRVGSSAVSSAAEAQFGSR</sequence>
<protein>
    <submittedName>
        <fullName evidence="1">Uncharacterized protein</fullName>
    </submittedName>
</protein>